<feature type="compositionally biased region" description="Acidic residues" evidence="4">
    <location>
        <begin position="16"/>
        <end position="26"/>
    </location>
</feature>
<dbReference type="GO" id="GO:0045292">
    <property type="term" value="P:mRNA cis splicing, via spliceosome"/>
    <property type="evidence" value="ECO:0007669"/>
    <property type="project" value="TreeGrafter"/>
</dbReference>
<sequence>MFAKLEGKGLGAASNEDNDDNNDDDPLAWALRHKSATAENARKLAARKMKELQDLDAAATVEYSEKDLKGLRVAHSILDINDEILVLADKRIRGDAQRRNDNDDDDDEDELVSSAVVAKERLEKNLKNKSQKLKYNAFEDDEYAAKSAGGLAKRSLLSQYDDDDDDKAGFVIGEGGHVAVINNDDGANDKNGFPGGAISLEYEKMQEVKDYYTKEEAVTFMKPKKNKKTKKAKTRTRDEPDWPTAYLTNDSKETGAAGGMSSRMDEDDASNNTNGNDEAVQIRYKSYSRSNANSNVNDINFVDDDELQNALSRARNLVNQKIKRPNAEEILKAAQKIEDEQDVFVTASAVAISTTVDDSEEEEEDDLLVLSATSEFVNNLPTAPAQSSTSSRRAVGRVRTRDKSSDDEDNDAVLKATRNVQGEGERGSSMFDNDDNQMDEGRGGNLVDASMDAIEENNSDDELAGGIEEEPLISEGLAATLKLLGKQGLIQKVDDDLLDREKKQKEHAKWLSEQRIQDRKAEIIKEREKARQREINKAKGPAKRGGGGHHVDKEDEWRAEEESRIAERHRLREIEDRFKNYTPDVNIKYNDEYGRDLSPKEAFRLLSHKFHGKGSGKMKTEKRLLKMDEEVKLQKMQSSDTPLGTANALLAKTKANKTAHLVLSVGNRGSLPSELIAKEEKALLEKMQKKATASALAKSNMKAKVGAGGKIGSGGGSGGSGGGGGGLSSGTGSVSSKVATGEPRQKVAFGLGVKRKTESNAFEDESAAKRAKD</sequence>
<evidence type="ECO:0008006" key="7">
    <source>
        <dbReference type="Google" id="ProtNLM"/>
    </source>
</evidence>
<gene>
    <name evidence="5" type="ORF">HK100_005373</name>
</gene>
<dbReference type="GO" id="GO:0000481">
    <property type="term" value="P:maturation of 5S rRNA"/>
    <property type="evidence" value="ECO:0007669"/>
    <property type="project" value="TreeGrafter"/>
</dbReference>
<organism evidence="5 6">
    <name type="scientific">Physocladia obscura</name>
    <dbReference type="NCBI Taxonomy" id="109957"/>
    <lineage>
        <taxon>Eukaryota</taxon>
        <taxon>Fungi</taxon>
        <taxon>Fungi incertae sedis</taxon>
        <taxon>Chytridiomycota</taxon>
        <taxon>Chytridiomycota incertae sedis</taxon>
        <taxon>Chytridiomycetes</taxon>
        <taxon>Chytridiales</taxon>
        <taxon>Chytriomycetaceae</taxon>
        <taxon>Physocladia</taxon>
    </lineage>
</organism>
<evidence type="ECO:0000313" key="5">
    <source>
        <dbReference type="EMBL" id="KAJ3097366.1"/>
    </source>
</evidence>
<comment type="caution">
    <text evidence="5">The sequence shown here is derived from an EMBL/GenBank/DDBJ whole genome shotgun (WGS) entry which is preliminary data.</text>
</comment>
<feature type="region of interest" description="Disordered" evidence="4">
    <location>
        <begin position="379"/>
        <end position="444"/>
    </location>
</feature>
<feature type="compositionally biased region" description="Gly residues" evidence="4">
    <location>
        <begin position="706"/>
        <end position="729"/>
    </location>
</feature>
<accession>A0AAD5SSL6</accession>
<reference evidence="5" key="1">
    <citation type="submission" date="2020-05" db="EMBL/GenBank/DDBJ databases">
        <title>Phylogenomic resolution of chytrid fungi.</title>
        <authorList>
            <person name="Stajich J.E."/>
            <person name="Amses K."/>
            <person name="Simmons R."/>
            <person name="Seto K."/>
            <person name="Myers J."/>
            <person name="Bonds A."/>
            <person name="Quandt C.A."/>
            <person name="Barry K."/>
            <person name="Liu P."/>
            <person name="Grigoriev I."/>
            <person name="Longcore J.E."/>
            <person name="James T.Y."/>
        </authorList>
    </citation>
    <scope>NUCLEOTIDE SEQUENCE</scope>
    <source>
        <strain evidence="5">JEL0513</strain>
    </source>
</reference>
<dbReference type="Pfam" id="PF03343">
    <property type="entry name" value="SART-1"/>
    <property type="match status" value="1"/>
</dbReference>
<dbReference type="PANTHER" id="PTHR14152">
    <property type="entry name" value="SQUAMOUS CELL CARCINOMA ANTIGEN RECOGNISED BY CYTOTOXIC T LYMPHOCYTES"/>
    <property type="match status" value="1"/>
</dbReference>
<evidence type="ECO:0000256" key="1">
    <source>
        <dbReference type="ARBA" id="ARBA00004123"/>
    </source>
</evidence>
<evidence type="ECO:0000313" key="6">
    <source>
        <dbReference type="Proteomes" id="UP001211907"/>
    </source>
</evidence>
<dbReference type="Proteomes" id="UP001211907">
    <property type="component" value="Unassembled WGS sequence"/>
</dbReference>
<comment type="similarity">
    <text evidence="2">Belongs to the SNU66/SART1 family.</text>
</comment>
<feature type="region of interest" description="Disordered" evidence="4">
    <location>
        <begin position="532"/>
        <end position="558"/>
    </location>
</feature>
<feature type="compositionally biased region" description="Basic and acidic residues" evidence="4">
    <location>
        <begin position="549"/>
        <end position="558"/>
    </location>
</feature>
<dbReference type="AlphaFoldDB" id="A0AAD5SSL6"/>
<dbReference type="InterPro" id="IPR005011">
    <property type="entry name" value="SNU66/SART1"/>
</dbReference>
<comment type="subcellular location">
    <subcellularLocation>
        <location evidence="1">Nucleus</location>
    </subcellularLocation>
</comment>
<dbReference type="GO" id="GO:0046540">
    <property type="term" value="C:U4/U6 x U5 tri-snRNP complex"/>
    <property type="evidence" value="ECO:0007669"/>
    <property type="project" value="TreeGrafter"/>
</dbReference>
<feature type="compositionally biased region" description="Basic residues" evidence="4">
    <location>
        <begin position="224"/>
        <end position="234"/>
    </location>
</feature>
<dbReference type="EMBL" id="JADGJH010002513">
    <property type="protein sequence ID" value="KAJ3097366.1"/>
    <property type="molecule type" value="Genomic_DNA"/>
</dbReference>
<feature type="compositionally biased region" description="Polar residues" evidence="4">
    <location>
        <begin position="379"/>
        <end position="392"/>
    </location>
</feature>
<feature type="region of interest" description="Disordered" evidence="4">
    <location>
        <begin position="224"/>
        <end position="277"/>
    </location>
</feature>
<feature type="region of interest" description="Disordered" evidence="4">
    <location>
        <begin position="1"/>
        <end position="29"/>
    </location>
</feature>
<evidence type="ECO:0000256" key="2">
    <source>
        <dbReference type="ARBA" id="ARBA00006076"/>
    </source>
</evidence>
<evidence type="ECO:0000256" key="4">
    <source>
        <dbReference type="SAM" id="MobiDB-lite"/>
    </source>
</evidence>
<name>A0AAD5SSL6_9FUNG</name>
<evidence type="ECO:0000256" key="3">
    <source>
        <dbReference type="ARBA" id="ARBA00023242"/>
    </source>
</evidence>
<dbReference type="PANTHER" id="PTHR14152:SF5">
    <property type="entry name" value="U4_U6.U5 TRI-SNRNP-ASSOCIATED PROTEIN 1"/>
    <property type="match status" value="1"/>
</dbReference>
<keyword evidence="6" id="KW-1185">Reference proteome</keyword>
<protein>
    <recommendedName>
        <fullName evidence="7">SART-1 protein</fullName>
    </recommendedName>
</protein>
<feature type="region of interest" description="Disordered" evidence="4">
    <location>
        <begin position="704"/>
        <end position="773"/>
    </location>
</feature>
<feature type="compositionally biased region" description="Low complexity" evidence="4">
    <location>
        <begin position="730"/>
        <end position="741"/>
    </location>
</feature>
<keyword evidence="3" id="KW-0539">Nucleus</keyword>
<proteinExistence type="inferred from homology"/>